<dbReference type="PANTHER" id="PTHR37736">
    <property type="entry name" value="GLYCINE-RICH PROTEIN"/>
    <property type="match status" value="1"/>
</dbReference>
<dbReference type="STRING" id="4536.A0A0E0GS34"/>
<feature type="compositionally biased region" description="Pro residues" evidence="1">
    <location>
        <begin position="47"/>
        <end position="60"/>
    </location>
</feature>
<feature type="compositionally biased region" description="Gly residues" evidence="1">
    <location>
        <begin position="426"/>
        <end position="480"/>
    </location>
</feature>
<feature type="compositionally biased region" description="Basic and acidic residues" evidence="1">
    <location>
        <begin position="350"/>
        <end position="360"/>
    </location>
</feature>
<dbReference type="HOGENOM" id="CLU_046352_0_0_1"/>
<feature type="region of interest" description="Disordered" evidence="1">
    <location>
        <begin position="339"/>
        <end position="361"/>
    </location>
</feature>
<feature type="compositionally biased region" description="Gly residues" evidence="1">
    <location>
        <begin position="500"/>
        <end position="522"/>
    </location>
</feature>
<feature type="region of interest" description="Disordered" evidence="1">
    <location>
        <begin position="1"/>
        <end position="82"/>
    </location>
</feature>
<feature type="region of interest" description="Disordered" evidence="1">
    <location>
        <begin position="379"/>
        <end position="533"/>
    </location>
</feature>
<evidence type="ECO:0000313" key="3">
    <source>
        <dbReference type="Proteomes" id="UP000006591"/>
    </source>
</evidence>
<feature type="compositionally biased region" description="Low complexity" evidence="1">
    <location>
        <begin position="481"/>
        <end position="496"/>
    </location>
</feature>
<feature type="region of interest" description="Disordered" evidence="1">
    <location>
        <begin position="165"/>
        <end position="184"/>
    </location>
</feature>
<proteinExistence type="predicted"/>
<dbReference type="eggNOG" id="ENOG502QPNI">
    <property type="taxonomic scope" value="Eukaryota"/>
</dbReference>
<feature type="compositionally biased region" description="Basic and acidic residues" evidence="1">
    <location>
        <begin position="397"/>
        <end position="412"/>
    </location>
</feature>
<sequence length="533" mass="55776">MATPLEDSCKPIRPTRCPTRRPLSPLPHKSLSHGLHPSPPTRLAAPSPSPNPQNPSPPPAAMAASPTGSSSSAPAAAAAAAMAAAVAAEATDGPTLSVVSKRLRALRKKHNRILQMEESLAGGRKLNKEQEEVLRSKPAVVALIDELERMRAPLAAALAEELSSRPAPSSSAAPPPPASSSAAGAADSSVVEDLLALIYFGTLFDLKPQTEFVATMVARAQERDCCITYDYVTEDAADLLHQSDLDKVSALAALAASRPAAAVGVSHRDALQSCAQHARLWLRRADEPIHPESSITYAAVRAKLDKIMASDYYTAQPEMPEMGAAVDLSAAVQESMVVSPEAPAVEESQAEGHKDEKEASEATEIYNDNQPNVADAQNVEDEAPVNPSEEFSAAEVEQEKFEADVEELERNADQQFTSRRPYQNQRGGGGRGGGRRGYQNGGRGGRGGRGMGGGGYQNGRGGGGGGGYQNGRGGGEGGGYYYNEPGYYQQRGYSNRGRGGRSGGGNSYYNNQGGGSQGGGHAHPGRVELGANA</sequence>
<protein>
    <submittedName>
        <fullName evidence="2">Uncharacterized protein</fullName>
    </submittedName>
</protein>
<evidence type="ECO:0000313" key="2">
    <source>
        <dbReference type="EnsemblPlants" id="ONIVA03G31390.1"/>
    </source>
</evidence>
<dbReference type="Gramene" id="ONIVA03G31390.1">
    <property type="protein sequence ID" value="ONIVA03G31390.1"/>
    <property type="gene ID" value="ONIVA03G31390"/>
</dbReference>
<dbReference type="Proteomes" id="UP000006591">
    <property type="component" value="Chromosome 3"/>
</dbReference>
<accession>A0A0E0GS34</accession>
<reference evidence="2" key="2">
    <citation type="submission" date="2018-04" db="EMBL/GenBank/DDBJ databases">
        <title>OnivRS2 (Oryza nivara Reference Sequence Version 2).</title>
        <authorList>
            <person name="Zhang J."/>
            <person name="Kudrna D."/>
            <person name="Lee S."/>
            <person name="Talag J."/>
            <person name="Rajasekar S."/>
            <person name="Welchert J."/>
            <person name="Hsing Y.-I."/>
            <person name="Wing R.A."/>
        </authorList>
    </citation>
    <scope>NUCLEOTIDE SEQUENCE [LARGE SCALE GENOMIC DNA]</scope>
    <source>
        <strain evidence="2">SL10</strain>
    </source>
</reference>
<organism evidence="2">
    <name type="scientific">Oryza nivara</name>
    <name type="common">Indian wild rice</name>
    <name type="synonym">Oryza sativa f. spontanea</name>
    <dbReference type="NCBI Taxonomy" id="4536"/>
    <lineage>
        <taxon>Eukaryota</taxon>
        <taxon>Viridiplantae</taxon>
        <taxon>Streptophyta</taxon>
        <taxon>Embryophyta</taxon>
        <taxon>Tracheophyta</taxon>
        <taxon>Spermatophyta</taxon>
        <taxon>Magnoliopsida</taxon>
        <taxon>Liliopsida</taxon>
        <taxon>Poales</taxon>
        <taxon>Poaceae</taxon>
        <taxon>BOP clade</taxon>
        <taxon>Oryzoideae</taxon>
        <taxon>Oryzeae</taxon>
        <taxon>Oryzinae</taxon>
        <taxon>Oryza</taxon>
    </lineage>
</organism>
<dbReference type="EnsemblPlants" id="ONIVA03G31390.1">
    <property type="protein sequence ID" value="ONIVA03G31390.1"/>
    <property type="gene ID" value="ONIVA03G31390"/>
</dbReference>
<dbReference type="PANTHER" id="PTHR37736:SF1">
    <property type="entry name" value="GLYCINE-RICH PROTEIN"/>
    <property type="match status" value="1"/>
</dbReference>
<feature type="compositionally biased region" description="Low complexity" evidence="1">
    <location>
        <begin position="61"/>
        <end position="82"/>
    </location>
</feature>
<feature type="compositionally biased region" description="Low complexity" evidence="1">
    <location>
        <begin position="11"/>
        <end position="27"/>
    </location>
</feature>
<dbReference type="OMA" id="KMHERSS"/>
<reference evidence="2" key="1">
    <citation type="submission" date="2015-04" db="UniProtKB">
        <authorList>
            <consortium name="EnsemblPlants"/>
        </authorList>
    </citation>
    <scope>IDENTIFICATION</scope>
    <source>
        <strain evidence="2">SL10</strain>
    </source>
</reference>
<dbReference type="AlphaFoldDB" id="A0A0E0GS34"/>
<evidence type="ECO:0000256" key="1">
    <source>
        <dbReference type="SAM" id="MobiDB-lite"/>
    </source>
</evidence>
<name>A0A0E0GS34_ORYNI</name>
<keyword evidence="3" id="KW-1185">Reference proteome</keyword>